<accession>A0ACB8IJQ5</accession>
<proteinExistence type="predicted"/>
<gene>
    <name evidence="1" type="ORF">KPL71_023557</name>
</gene>
<comment type="caution">
    <text evidence="1">The sequence shown here is derived from an EMBL/GenBank/DDBJ whole genome shotgun (WGS) entry which is preliminary data.</text>
</comment>
<evidence type="ECO:0000313" key="1">
    <source>
        <dbReference type="EMBL" id="KAH9697307.1"/>
    </source>
</evidence>
<dbReference type="Proteomes" id="UP000829398">
    <property type="component" value="Chromosome 8"/>
</dbReference>
<keyword evidence="2" id="KW-1185">Reference proteome</keyword>
<sequence length="226" mass="25862">MDPEELIRRCRAIKLSDEEEGRVSFKSKMKATWEKIVAGCLIGKVLHTRGVSIEGLKSVMQRVWRTSREVKIEGLGDNVFMFKFGTEADKRSILMGGPWHFDIALIVLTEPAGIGDEMALELGNVIGKVEEIETDATGECFGQFFKLRISVDVMKPLKKLIELEQEGEDEEDIPMRIMYERLQDFCFCCGRIGHQYKECVHYKSQSKDEMSYGPWLKALTITEKLK</sequence>
<name>A0ACB8IJQ5_CITSI</name>
<evidence type="ECO:0000313" key="2">
    <source>
        <dbReference type="Proteomes" id="UP000829398"/>
    </source>
</evidence>
<dbReference type="EMBL" id="CM039177">
    <property type="protein sequence ID" value="KAH9697307.1"/>
    <property type="molecule type" value="Genomic_DNA"/>
</dbReference>
<protein>
    <submittedName>
        <fullName evidence="1">Uncharacterized protein</fullName>
    </submittedName>
</protein>
<reference evidence="2" key="1">
    <citation type="journal article" date="2023" name="Hortic. Res.">
        <title>A chromosome-level phased genome enabling allele-level studies in sweet orange: a case study on citrus Huanglongbing tolerance.</title>
        <authorList>
            <person name="Wu B."/>
            <person name="Yu Q."/>
            <person name="Deng Z."/>
            <person name="Duan Y."/>
            <person name="Luo F."/>
            <person name="Gmitter F. Jr."/>
        </authorList>
    </citation>
    <scope>NUCLEOTIDE SEQUENCE [LARGE SCALE GENOMIC DNA]</scope>
    <source>
        <strain evidence="2">cv. Valencia</strain>
    </source>
</reference>
<organism evidence="1 2">
    <name type="scientific">Citrus sinensis</name>
    <name type="common">Sweet orange</name>
    <name type="synonym">Citrus aurantium var. sinensis</name>
    <dbReference type="NCBI Taxonomy" id="2711"/>
    <lineage>
        <taxon>Eukaryota</taxon>
        <taxon>Viridiplantae</taxon>
        <taxon>Streptophyta</taxon>
        <taxon>Embryophyta</taxon>
        <taxon>Tracheophyta</taxon>
        <taxon>Spermatophyta</taxon>
        <taxon>Magnoliopsida</taxon>
        <taxon>eudicotyledons</taxon>
        <taxon>Gunneridae</taxon>
        <taxon>Pentapetalae</taxon>
        <taxon>rosids</taxon>
        <taxon>malvids</taxon>
        <taxon>Sapindales</taxon>
        <taxon>Rutaceae</taxon>
        <taxon>Aurantioideae</taxon>
        <taxon>Citrus</taxon>
    </lineage>
</organism>